<gene>
    <name evidence="2" type="ORF">ACJDUH_14625</name>
</gene>
<keyword evidence="1" id="KW-0812">Transmembrane</keyword>
<keyword evidence="3" id="KW-1185">Reference proteome</keyword>
<keyword evidence="1" id="KW-1133">Transmembrane helix</keyword>
<feature type="transmembrane region" description="Helical" evidence="1">
    <location>
        <begin position="12"/>
        <end position="35"/>
    </location>
</feature>
<protein>
    <submittedName>
        <fullName evidence="2">Uncharacterized protein</fullName>
    </submittedName>
</protein>
<reference evidence="2 3" key="1">
    <citation type="submission" date="2024-11" db="EMBL/GenBank/DDBJ databases">
        <authorList>
            <person name="Heng Y.C."/>
            <person name="Lim A.C.H."/>
            <person name="Lee J.K.Y."/>
            <person name="Kittelmann S."/>
        </authorList>
    </citation>
    <scope>NUCLEOTIDE SEQUENCE [LARGE SCALE GENOMIC DNA]</scope>
    <source>
        <strain evidence="2 3">WILCCON 0202</strain>
    </source>
</reference>
<name>A0ABW8TXQ8_9CLOT</name>
<feature type="transmembrane region" description="Helical" evidence="1">
    <location>
        <begin position="80"/>
        <end position="101"/>
    </location>
</feature>
<dbReference type="Proteomes" id="UP001623661">
    <property type="component" value="Unassembled WGS sequence"/>
</dbReference>
<proteinExistence type="predicted"/>
<feature type="transmembrane region" description="Helical" evidence="1">
    <location>
        <begin position="41"/>
        <end position="68"/>
    </location>
</feature>
<sequence>MKKIKTLNIPLIIGYINWSVLIALIAVFIICEIINPNVTPVGLSIILDILGIYLTISWIPSIISIYLILKNCENNKQPALTINSIFLGGCILFFLFFFNIMRWS</sequence>
<evidence type="ECO:0000313" key="2">
    <source>
        <dbReference type="EMBL" id="MFL0269321.1"/>
    </source>
</evidence>
<accession>A0ABW8TXQ8</accession>
<comment type="caution">
    <text evidence="2">The sequence shown here is derived from an EMBL/GenBank/DDBJ whole genome shotgun (WGS) entry which is preliminary data.</text>
</comment>
<evidence type="ECO:0000313" key="3">
    <source>
        <dbReference type="Proteomes" id="UP001623661"/>
    </source>
</evidence>
<organism evidence="2 3">
    <name type="scientific">Candidatus Clostridium radicumherbarum</name>
    <dbReference type="NCBI Taxonomy" id="3381662"/>
    <lineage>
        <taxon>Bacteria</taxon>
        <taxon>Bacillati</taxon>
        <taxon>Bacillota</taxon>
        <taxon>Clostridia</taxon>
        <taxon>Eubacteriales</taxon>
        <taxon>Clostridiaceae</taxon>
        <taxon>Clostridium</taxon>
    </lineage>
</organism>
<keyword evidence="1" id="KW-0472">Membrane</keyword>
<evidence type="ECO:0000256" key="1">
    <source>
        <dbReference type="SAM" id="Phobius"/>
    </source>
</evidence>
<dbReference type="RefSeq" id="WP_406765947.1">
    <property type="nucleotide sequence ID" value="NZ_JBJHZY010000003.1"/>
</dbReference>
<dbReference type="EMBL" id="JBJHZY010000003">
    <property type="protein sequence ID" value="MFL0269321.1"/>
    <property type="molecule type" value="Genomic_DNA"/>
</dbReference>